<dbReference type="Proteomes" id="UP000034798">
    <property type="component" value="Unassembled WGS sequence"/>
</dbReference>
<feature type="region of interest" description="Disordered" evidence="7">
    <location>
        <begin position="123"/>
        <end position="142"/>
    </location>
</feature>
<evidence type="ECO:0000256" key="4">
    <source>
        <dbReference type="ARBA" id="ARBA00035259"/>
    </source>
</evidence>
<evidence type="ECO:0000256" key="5">
    <source>
        <dbReference type="HAMAP-Rule" id="MF_00532"/>
    </source>
</evidence>
<accession>A0A0G0D6Z1</accession>
<dbReference type="PANTHER" id="PTHR21569">
    <property type="entry name" value="RIBOSOMAL PROTEIN S9"/>
    <property type="match status" value="1"/>
</dbReference>
<dbReference type="HAMAP" id="MF_00532_B">
    <property type="entry name" value="Ribosomal_uS9_B"/>
    <property type="match status" value="1"/>
</dbReference>
<gene>
    <name evidence="5" type="primary">rpsI</name>
    <name evidence="8" type="ORF">UR91_C0007G0018</name>
</gene>
<dbReference type="NCBIfam" id="NF001099">
    <property type="entry name" value="PRK00132.1"/>
    <property type="match status" value="1"/>
</dbReference>
<keyword evidence="3 5" id="KW-0687">Ribonucleoprotein</keyword>
<name>A0A0G0D6Z1_9BACT</name>
<evidence type="ECO:0000256" key="6">
    <source>
        <dbReference type="RuleBase" id="RU003815"/>
    </source>
</evidence>
<evidence type="ECO:0000313" key="8">
    <source>
        <dbReference type="EMBL" id="KKP89058.1"/>
    </source>
</evidence>
<dbReference type="InterPro" id="IPR000754">
    <property type="entry name" value="Ribosomal_uS9"/>
</dbReference>
<dbReference type="GO" id="GO:0006412">
    <property type="term" value="P:translation"/>
    <property type="evidence" value="ECO:0007669"/>
    <property type="project" value="UniProtKB-UniRule"/>
</dbReference>
<dbReference type="InterPro" id="IPR014721">
    <property type="entry name" value="Ribsml_uS5_D2-typ_fold_subgr"/>
</dbReference>
<evidence type="ECO:0000313" key="9">
    <source>
        <dbReference type="Proteomes" id="UP000034798"/>
    </source>
</evidence>
<reference evidence="8 9" key="1">
    <citation type="journal article" date="2015" name="Nature">
        <title>rRNA introns, odd ribosomes, and small enigmatic genomes across a large radiation of phyla.</title>
        <authorList>
            <person name="Brown C.T."/>
            <person name="Hug L.A."/>
            <person name="Thomas B.C."/>
            <person name="Sharon I."/>
            <person name="Castelle C.J."/>
            <person name="Singh A."/>
            <person name="Wilkins M.J."/>
            <person name="Williams K.H."/>
            <person name="Banfield J.F."/>
        </authorList>
    </citation>
    <scope>NUCLEOTIDE SEQUENCE [LARGE SCALE GENOMIC DNA]</scope>
</reference>
<dbReference type="Gene3D" id="3.30.230.10">
    <property type="match status" value="1"/>
</dbReference>
<comment type="caution">
    <text evidence="8">The sequence shown here is derived from an EMBL/GenBank/DDBJ whole genome shotgun (WGS) entry which is preliminary data.</text>
</comment>
<evidence type="ECO:0000256" key="2">
    <source>
        <dbReference type="ARBA" id="ARBA00022980"/>
    </source>
</evidence>
<evidence type="ECO:0000256" key="1">
    <source>
        <dbReference type="ARBA" id="ARBA00005251"/>
    </source>
</evidence>
<dbReference type="AlphaFoldDB" id="A0A0G0D6Z1"/>
<dbReference type="InterPro" id="IPR020568">
    <property type="entry name" value="Ribosomal_Su5_D2-typ_SF"/>
</dbReference>
<dbReference type="GO" id="GO:0003723">
    <property type="term" value="F:RNA binding"/>
    <property type="evidence" value="ECO:0007669"/>
    <property type="project" value="TreeGrafter"/>
</dbReference>
<proteinExistence type="inferred from homology"/>
<dbReference type="EMBL" id="LBQZ01000007">
    <property type="protein sequence ID" value="KKP89058.1"/>
    <property type="molecule type" value="Genomic_DNA"/>
</dbReference>
<organism evidence="8 9">
    <name type="scientific">Candidatus Nomurabacteria bacterium GW2011_GWC2_35_8</name>
    <dbReference type="NCBI Taxonomy" id="1618752"/>
    <lineage>
        <taxon>Bacteria</taxon>
        <taxon>Candidatus Nomuraibacteriota</taxon>
    </lineage>
</organism>
<keyword evidence="2 5" id="KW-0689">Ribosomal protein</keyword>
<sequence length="142" mass="16110">MDKETKKEKYIEAVGRRKTSTARVRIVESSKGSFVVNGKDAKEYFKTEGERRLILDPMVKGQKTGEGKVAFKWNVEVHVSGGGVHSQAEAIRHGLSRALTAFNPENRGELKTLGFLKRDPRAKERRKFGLKKARKAPQWSKR</sequence>
<dbReference type="PANTHER" id="PTHR21569:SF1">
    <property type="entry name" value="SMALL RIBOSOMAL SUBUNIT PROTEIN US9M"/>
    <property type="match status" value="1"/>
</dbReference>
<dbReference type="InterPro" id="IPR023035">
    <property type="entry name" value="Ribosomal_uS9_bac/plastid"/>
</dbReference>
<dbReference type="PROSITE" id="PS00360">
    <property type="entry name" value="RIBOSOMAL_S9"/>
    <property type="match status" value="1"/>
</dbReference>
<dbReference type="Pfam" id="PF00380">
    <property type="entry name" value="Ribosomal_S9"/>
    <property type="match status" value="1"/>
</dbReference>
<dbReference type="SUPFAM" id="SSF54211">
    <property type="entry name" value="Ribosomal protein S5 domain 2-like"/>
    <property type="match status" value="1"/>
</dbReference>
<dbReference type="InterPro" id="IPR020574">
    <property type="entry name" value="Ribosomal_uS9_CS"/>
</dbReference>
<comment type="similarity">
    <text evidence="1 5 6">Belongs to the universal ribosomal protein uS9 family.</text>
</comment>
<evidence type="ECO:0000256" key="3">
    <source>
        <dbReference type="ARBA" id="ARBA00023274"/>
    </source>
</evidence>
<protein>
    <recommendedName>
        <fullName evidence="4 5">Small ribosomal subunit protein uS9</fullName>
    </recommendedName>
</protein>
<dbReference type="PATRIC" id="fig|1618752.3.peg.167"/>
<dbReference type="GO" id="GO:0003735">
    <property type="term" value="F:structural constituent of ribosome"/>
    <property type="evidence" value="ECO:0007669"/>
    <property type="project" value="InterPro"/>
</dbReference>
<dbReference type="GO" id="GO:0022627">
    <property type="term" value="C:cytosolic small ribosomal subunit"/>
    <property type="evidence" value="ECO:0007669"/>
    <property type="project" value="TreeGrafter"/>
</dbReference>
<evidence type="ECO:0000256" key="7">
    <source>
        <dbReference type="SAM" id="MobiDB-lite"/>
    </source>
</evidence>